<dbReference type="RefSeq" id="WP_181585129.1">
    <property type="nucleotide sequence ID" value="NZ_CP059399.1"/>
</dbReference>
<gene>
    <name evidence="1" type="ORF">H0264_18570</name>
</gene>
<accession>A0A7D6ZU54</accession>
<dbReference type="KEGG" id="nhu:H0264_18570"/>
<evidence type="ECO:0000313" key="1">
    <source>
        <dbReference type="EMBL" id="QLY33965.1"/>
    </source>
</evidence>
<proteinExistence type="predicted"/>
<protein>
    <submittedName>
        <fullName evidence="1">Uncharacterized protein</fullName>
    </submittedName>
</protein>
<keyword evidence="2" id="KW-1185">Reference proteome</keyword>
<name>A0A7D6ZU54_9NOCA</name>
<dbReference type="AlphaFoldDB" id="A0A7D6ZU54"/>
<dbReference type="EMBL" id="CP059399">
    <property type="protein sequence ID" value="QLY33965.1"/>
    <property type="molecule type" value="Genomic_DNA"/>
</dbReference>
<organism evidence="1 2">
    <name type="scientific">Nocardia huaxiensis</name>
    <dbReference type="NCBI Taxonomy" id="2755382"/>
    <lineage>
        <taxon>Bacteria</taxon>
        <taxon>Bacillati</taxon>
        <taxon>Actinomycetota</taxon>
        <taxon>Actinomycetes</taxon>
        <taxon>Mycobacteriales</taxon>
        <taxon>Nocardiaceae</taxon>
        <taxon>Nocardia</taxon>
    </lineage>
</organism>
<reference evidence="1 2" key="1">
    <citation type="submission" date="2020-07" db="EMBL/GenBank/DDBJ databases">
        <authorList>
            <person name="Zhuang K."/>
            <person name="Ran Y."/>
        </authorList>
    </citation>
    <scope>NUCLEOTIDE SEQUENCE [LARGE SCALE GENOMIC DNA]</scope>
    <source>
        <strain evidence="1 2">WCH-YHL-001</strain>
    </source>
</reference>
<sequence length="122" mass="13921">MFDNRNEPILPIPSDLYDEIGHLGDRVQALRADITRIRHRYAELAQSPKSLRVDELGRPIDPREAVILTHQALRVIDRDLETVENGLRYAHGPASRISLTDTAAEHRNQQLAAQHPPVHRTR</sequence>
<dbReference type="Proteomes" id="UP000515512">
    <property type="component" value="Chromosome"/>
</dbReference>
<evidence type="ECO:0000313" key="2">
    <source>
        <dbReference type="Proteomes" id="UP000515512"/>
    </source>
</evidence>